<dbReference type="RefSeq" id="WP_005349012.1">
    <property type="nucleotide sequence ID" value="NZ_BLYK01000010.1"/>
</dbReference>
<dbReference type="Proteomes" id="UP000095679">
    <property type="component" value="Unassembled WGS sequence"/>
</dbReference>
<gene>
    <name evidence="3" type="ORF">DW068_14025</name>
    <name evidence="4" type="ORF">DWZ29_10685</name>
    <name evidence="2" type="ORF">ERS852450_00475</name>
    <name evidence="1" type="ORF">ERS852578_00285</name>
</gene>
<organism evidence="1 5">
    <name type="scientific">Anaerobutyricum hallii</name>
    <dbReference type="NCBI Taxonomy" id="39488"/>
    <lineage>
        <taxon>Bacteria</taxon>
        <taxon>Bacillati</taxon>
        <taxon>Bacillota</taxon>
        <taxon>Clostridia</taxon>
        <taxon>Lachnospirales</taxon>
        <taxon>Lachnospiraceae</taxon>
        <taxon>Anaerobutyricum</taxon>
    </lineage>
</organism>
<dbReference type="EMBL" id="QRQO01000030">
    <property type="protein sequence ID" value="RHN12256.1"/>
    <property type="molecule type" value="Genomic_DNA"/>
</dbReference>
<evidence type="ECO:0000313" key="7">
    <source>
        <dbReference type="Proteomes" id="UP000283497"/>
    </source>
</evidence>
<dbReference type="Proteomes" id="UP000283497">
    <property type="component" value="Unassembled WGS sequence"/>
</dbReference>
<evidence type="ECO:0000313" key="8">
    <source>
        <dbReference type="Proteomes" id="UP000283700"/>
    </source>
</evidence>
<evidence type="ECO:0000313" key="4">
    <source>
        <dbReference type="EMBL" id="RHN12256.1"/>
    </source>
</evidence>
<dbReference type="AlphaFoldDB" id="A0A173RND0"/>
<reference evidence="5 6" key="1">
    <citation type="submission" date="2015-09" db="EMBL/GenBank/DDBJ databases">
        <authorList>
            <consortium name="Pathogen Informatics"/>
        </authorList>
    </citation>
    <scope>NUCLEOTIDE SEQUENCE [LARGE SCALE GENOMIC DNA]</scope>
    <source>
        <strain evidence="2 6">2789STDY5834835</strain>
        <strain evidence="1 5">2789STDY5834966</strain>
    </source>
</reference>
<dbReference type="EMBL" id="CYYC01000002">
    <property type="protein sequence ID" value="CUM79490.1"/>
    <property type="molecule type" value="Genomic_DNA"/>
</dbReference>
<name>A0A173RND0_9FIRM</name>
<evidence type="ECO:0000313" key="2">
    <source>
        <dbReference type="EMBL" id="CUN70402.1"/>
    </source>
</evidence>
<dbReference type="Proteomes" id="UP000283700">
    <property type="component" value="Unassembled WGS sequence"/>
</dbReference>
<dbReference type="EMBL" id="CYZL01000003">
    <property type="protein sequence ID" value="CUN70402.1"/>
    <property type="molecule type" value="Genomic_DNA"/>
</dbReference>
<evidence type="ECO:0008006" key="9">
    <source>
        <dbReference type="Google" id="ProtNLM"/>
    </source>
</evidence>
<evidence type="ECO:0000313" key="6">
    <source>
        <dbReference type="Proteomes" id="UP000095679"/>
    </source>
</evidence>
<protein>
    <recommendedName>
        <fullName evidence="9">ABC transporter permease</fullName>
    </recommendedName>
</protein>
<reference evidence="7 8" key="2">
    <citation type="submission" date="2018-08" db="EMBL/GenBank/DDBJ databases">
        <title>A genome reference for cultivated species of the human gut microbiota.</title>
        <authorList>
            <person name="Zou Y."/>
            <person name="Xue W."/>
            <person name="Luo G."/>
        </authorList>
    </citation>
    <scope>NUCLEOTIDE SEQUENCE [LARGE SCALE GENOMIC DNA]</scope>
    <source>
        <strain evidence="4 8">AF31-17AC</strain>
        <strain evidence="3 7">AF45-14BH</strain>
    </source>
</reference>
<dbReference type="GeneID" id="75048998"/>
<dbReference type="OrthoDB" id="1779664at2"/>
<accession>A0A173RND0</accession>
<sequence>MWNPFLKVEWLKEGRNIRLPMMLIFYNAILAFITILFMFFNAESFQEGYSYDTSAYLYQFLIISTIQIGMIFVLMPFSVWGFYSTDREKHMLEEFVMIPGSSKQFIIARVSVIIAVYMMLFISSLPIISLSCIYSGLPWRKIIRLGIMLFICTFWSASVSIFSFSYCKKGIWAFAQNTVIEAVFILGTILGTEIMRTISISVSGMDNLAPITTSLCLLLSLINPLAAYMGYYGNITGDSGLMNLYCGRIGIDSSTQAFSFLFYKAASIMCILMGIAFLALAVWQMEKQARE</sequence>
<evidence type="ECO:0000313" key="5">
    <source>
        <dbReference type="Proteomes" id="UP000095390"/>
    </source>
</evidence>
<dbReference type="Proteomes" id="UP000095390">
    <property type="component" value="Unassembled WGS sequence"/>
</dbReference>
<proteinExistence type="predicted"/>
<dbReference type="EMBL" id="QRNJ01000070">
    <property type="protein sequence ID" value="RHK34935.1"/>
    <property type="molecule type" value="Genomic_DNA"/>
</dbReference>
<evidence type="ECO:0000313" key="3">
    <source>
        <dbReference type="EMBL" id="RHK34935.1"/>
    </source>
</evidence>
<evidence type="ECO:0000313" key="1">
    <source>
        <dbReference type="EMBL" id="CUM79490.1"/>
    </source>
</evidence>